<comment type="caution">
    <text evidence="1">The sequence shown here is derived from an EMBL/GenBank/DDBJ whole genome shotgun (WGS) entry which is preliminary data.</text>
</comment>
<evidence type="ECO:0000313" key="1">
    <source>
        <dbReference type="EMBL" id="MFB9994073.1"/>
    </source>
</evidence>
<name>A0ABV6B6P3_9DEIO</name>
<accession>A0ABV6B6P3</accession>
<dbReference type="EMBL" id="JBHLYR010000059">
    <property type="protein sequence ID" value="MFB9994073.1"/>
    <property type="molecule type" value="Genomic_DNA"/>
</dbReference>
<evidence type="ECO:0000313" key="2">
    <source>
        <dbReference type="Proteomes" id="UP001589733"/>
    </source>
</evidence>
<protein>
    <submittedName>
        <fullName evidence="1">Uncharacterized protein</fullName>
    </submittedName>
</protein>
<gene>
    <name evidence="1" type="ORF">ACFFLM_19120</name>
</gene>
<keyword evidence="2" id="KW-1185">Reference proteome</keyword>
<dbReference type="Proteomes" id="UP001589733">
    <property type="component" value="Unassembled WGS sequence"/>
</dbReference>
<dbReference type="RefSeq" id="WP_380014132.1">
    <property type="nucleotide sequence ID" value="NZ_JBHLYR010000059.1"/>
</dbReference>
<reference evidence="1 2" key="1">
    <citation type="submission" date="2024-09" db="EMBL/GenBank/DDBJ databases">
        <authorList>
            <person name="Sun Q."/>
            <person name="Mori K."/>
        </authorList>
    </citation>
    <scope>NUCLEOTIDE SEQUENCE [LARGE SCALE GENOMIC DNA]</scope>
    <source>
        <strain evidence="1 2">JCM 13503</strain>
    </source>
</reference>
<organism evidence="1 2">
    <name type="scientific">Deinococcus oregonensis</name>
    <dbReference type="NCBI Taxonomy" id="1805970"/>
    <lineage>
        <taxon>Bacteria</taxon>
        <taxon>Thermotogati</taxon>
        <taxon>Deinococcota</taxon>
        <taxon>Deinococci</taxon>
        <taxon>Deinococcales</taxon>
        <taxon>Deinococcaceae</taxon>
        <taxon>Deinococcus</taxon>
    </lineage>
</organism>
<sequence length="112" mass="12721">MALLTPTQLEALTSQMGFVRYQRDLPQMNYHFGKLGAAGWKSLVEPDGEAPDPYQERARAVWFAGYDLPELKGVSKRTARDFKRALKKKRVPSWVLNLAPLQEINQMGGDEK</sequence>
<proteinExistence type="predicted"/>